<evidence type="ECO:0000256" key="1">
    <source>
        <dbReference type="ARBA" id="ARBA00018672"/>
    </source>
</evidence>
<dbReference type="SUPFAM" id="SSF52172">
    <property type="entry name" value="CheY-like"/>
    <property type="match status" value="1"/>
</dbReference>
<dbReference type="InterPro" id="IPR001789">
    <property type="entry name" value="Sig_transdc_resp-reg_receiver"/>
</dbReference>
<evidence type="ECO:0000256" key="2">
    <source>
        <dbReference type="ARBA" id="ARBA00024867"/>
    </source>
</evidence>
<keyword evidence="6" id="KW-1185">Reference proteome</keyword>
<evidence type="ECO:0000313" key="5">
    <source>
        <dbReference type="EMBL" id="MEQ2566017.1"/>
    </source>
</evidence>
<comment type="caution">
    <text evidence="5">The sequence shown here is derived from an EMBL/GenBank/DDBJ whole genome shotgun (WGS) entry which is preliminary data.</text>
</comment>
<name>A0ABV1HUL0_9FIRM</name>
<dbReference type="RefSeq" id="WP_329979092.1">
    <property type="nucleotide sequence ID" value="NZ_JBBMFI010000026.1"/>
</dbReference>
<gene>
    <name evidence="5" type="ORF">ABFO16_07160</name>
</gene>
<comment type="caution">
    <text evidence="3">Lacks conserved residue(s) required for the propagation of feature annotation.</text>
</comment>
<evidence type="ECO:0000256" key="3">
    <source>
        <dbReference type="PROSITE-ProRule" id="PRU00169"/>
    </source>
</evidence>
<sequence length="64" mass="7568">MLKFSNIIFAYKKVWIMIMNDAKIFLLDDKQEIINMIEPALRKEGYENIFSANNITTAEKQLKK</sequence>
<protein>
    <recommendedName>
        <fullName evidence="1">Stage 0 sporulation protein A homolog</fullName>
    </recommendedName>
</protein>
<dbReference type="Proteomes" id="UP001478133">
    <property type="component" value="Unassembled WGS sequence"/>
</dbReference>
<dbReference type="EMBL" id="JBBMFI010000026">
    <property type="protein sequence ID" value="MEQ2566017.1"/>
    <property type="molecule type" value="Genomic_DNA"/>
</dbReference>
<dbReference type="InterPro" id="IPR011006">
    <property type="entry name" value="CheY-like_superfamily"/>
</dbReference>
<proteinExistence type="predicted"/>
<evidence type="ECO:0000259" key="4">
    <source>
        <dbReference type="PROSITE" id="PS50110"/>
    </source>
</evidence>
<organism evidence="5 6">
    <name type="scientific">Ruminococcoides intestinihominis</name>
    <dbReference type="NCBI Taxonomy" id="3133161"/>
    <lineage>
        <taxon>Bacteria</taxon>
        <taxon>Bacillati</taxon>
        <taxon>Bacillota</taxon>
        <taxon>Clostridia</taxon>
        <taxon>Eubacteriales</taxon>
        <taxon>Oscillospiraceae</taxon>
        <taxon>Ruminococcoides</taxon>
    </lineage>
</organism>
<evidence type="ECO:0000313" key="6">
    <source>
        <dbReference type="Proteomes" id="UP001478133"/>
    </source>
</evidence>
<feature type="domain" description="Response regulatory" evidence="4">
    <location>
        <begin position="23"/>
        <end position="64"/>
    </location>
</feature>
<dbReference type="PROSITE" id="PS50110">
    <property type="entry name" value="RESPONSE_REGULATORY"/>
    <property type="match status" value="1"/>
</dbReference>
<accession>A0ABV1HUL0</accession>
<comment type="function">
    <text evidence="2">May play the central regulatory role in sporulation. It may be an element of the effector pathway responsible for the activation of sporulation genes in response to nutritional stress. Spo0A may act in concert with spo0H (a sigma factor) to control the expression of some genes that are critical to the sporulation process.</text>
</comment>
<reference evidence="5 6" key="1">
    <citation type="submission" date="2024-03" db="EMBL/GenBank/DDBJ databases">
        <title>Human intestinal bacterial collection.</title>
        <authorList>
            <person name="Pauvert C."/>
            <person name="Hitch T.C.A."/>
            <person name="Clavel T."/>
        </authorList>
    </citation>
    <scope>NUCLEOTIDE SEQUENCE [LARGE SCALE GENOMIC DNA]</scope>
    <source>
        <strain evidence="5 6">CLA-AP-H18</strain>
    </source>
</reference>